<organism evidence="3 4">
    <name type="scientific">Desulfatibacillum aliphaticivorans</name>
    <dbReference type="NCBI Taxonomy" id="218208"/>
    <lineage>
        <taxon>Bacteria</taxon>
        <taxon>Pseudomonadati</taxon>
        <taxon>Thermodesulfobacteriota</taxon>
        <taxon>Desulfobacteria</taxon>
        <taxon>Desulfobacterales</taxon>
        <taxon>Desulfatibacillaceae</taxon>
        <taxon>Desulfatibacillum</taxon>
    </lineage>
</organism>
<dbReference type="eggNOG" id="COG1429">
    <property type="taxonomic scope" value="Bacteria"/>
</dbReference>
<gene>
    <name evidence="3" type="ordered locus">Dalk_3520</name>
</gene>
<sequence>MTRIASIMWNTHVPMLARAAKEQDDIDLVMYSSKTLENEAERFDEVFKALEQADIILLYRSATGFWDALEERIEEIGKKVPILCTGYDPSLWSLSTFSPEAVQQAYNYISFGGDNNFFNLLRFVKGLADGDAESAPKPVFMPWEGLYHPESQVTHFENLEAYQAWYNQYLKTKGLENAPQVGILIPRHTWITGNMELEDCLIRELENQGLACTPVFSYSSPDKDNGAKGSIATLEEVFFDSENSPRIHAFIKLQMFLLGIKGADQFSDERANRDGVAFFKRLGVPVFQPIVSLEMTPEEWEASPQGLSNVAFTVALPEFEGVIEPMMVGCAEREQDDSTGAILEKRTPIPERVRRLSRRVARWVSMGLKPVSERKIAFILHNNPCASVEATVGGAAKLDSLESVARILQAMKAKGYSVDPPETGEELITTIMDRKAVSEFRWTTTDEIVRKGGDLCQLDLPTYLKWWETFPTAMQERISEAWGNPPGEEKNGVPAAMLYDGKILITGVSYGNAVVCVQPKRGCAGTKCDGVVCKILHDPDVPPPHQYIATYRWLENEFGADAFVHVGTHGNVEFLPGKSVGLSESCLPDICIHETPHLYIYNSDNPSEGTIAKRRSYATLVNHMQTVMGQGGLYGDLEELDGYLDEYEKAKTTEKNRAHTLSHLIVDTVRKTNLDKQIKLTDDMPMDEIVRRTHDALSKIRNTYIPDGMHVFGKVPEGEARIEFLWAILRYDAGDPNSLRKILCRSMGHELLTLMNDEGAVDPRTGKSHGMLMEEIEALGVKVVEQALQSVNGEEFLDRTLDLLGDLVVDRQALTGIASLLDRILDLNVRVGESKEIDALLSGFEAKYIPAGPSGLIMRGRDDILPTGRNFYSLDPNKIPTKAAFRVGEKLSEAVLEKYLTEEGAYPENVGIFWMAGDIMWSDGEGMGQILALIGARPKWLAGGRVQGFEIIPLEELGRPRVDVTIRVSGIARDNFPNCIEYVDEVIQAAAALDEPVEQNYVRKHTLEQLAEEGGDETDSLALRRATYRVFSAQPGTYRAGVNLAVYASAWKTEADLSDIFMFWNGYAYGKGVFGEPSHKQLAGSLKTVSLTFNKVVADENDLFNCCCYFGTHGGMTAAARTLSQKPVKTYYGDTREPERVQVRDLADEVRRVVRTKLLNPKWIDGMKRHGYKGAGDISKRVGRVYGWESTTQEVDDWIFDDITRTFVLDEENREFFRKHNPWALEEISRRLLEAESRGLWEADPEVLEELKEHYLELEGWIEEDMGDVEGDFQGGAVDMFTPEDVAAWKAEMDKLKDSWK</sequence>
<evidence type="ECO:0000313" key="4">
    <source>
        <dbReference type="Proteomes" id="UP000000739"/>
    </source>
</evidence>
<dbReference type="NCBIfam" id="TIGR02025">
    <property type="entry name" value="BchH"/>
    <property type="match status" value="1"/>
</dbReference>
<dbReference type="PANTHER" id="PTHR44119">
    <property type="entry name" value="MAGNESIUM-CHELATASE SUBUNIT CHLH, CHLOROPLASTIC"/>
    <property type="match status" value="1"/>
</dbReference>
<dbReference type="GO" id="GO:0016851">
    <property type="term" value="F:magnesium chelatase activity"/>
    <property type="evidence" value="ECO:0007669"/>
    <property type="project" value="InterPro"/>
</dbReference>
<dbReference type="EMBL" id="CP001322">
    <property type="protein sequence ID" value="ACL05208.1"/>
    <property type="molecule type" value="Genomic_DNA"/>
</dbReference>
<dbReference type="KEGG" id="dal:Dalk_3520"/>
<dbReference type="Proteomes" id="UP000000739">
    <property type="component" value="Chromosome"/>
</dbReference>
<feature type="domain" description="CobN/magnesium chelatase" evidence="2">
    <location>
        <begin position="106"/>
        <end position="1247"/>
    </location>
</feature>
<proteinExistence type="inferred from homology"/>
<dbReference type="HOGENOM" id="CLU_002017_1_0_7"/>
<evidence type="ECO:0000256" key="1">
    <source>
        <dbReference type="ARBA" id="ARBA00010851"/>
    </source>
</evidence>
<keyword evidence="4" id="KW-1185">Reference proteome</keyword>
<dbReference type="InterPro" id="IPR003672">
    <property type="entry name" value="CobN/Mg_chltase"/>
</dbReference>
<dbReference type="RefSeq" id="WP_015948265.1">
    <property type="nucleotide sequence ID" value="NC_011768.1"/>
</dbReference>
<dbReference type="GO" id="GO:0051116">
    <property type="term" value="F:cobaltochelatase activity"/>
    <property type="evidence" value="ECO:0007669"/>
    <property type="project" value="UniProtKB-EC"/>
</dbReference>
<keyword evidence="3" id="KW-0436">Ligase</keyword>
<dbReference type="GO" id="GO:0015995">
    <property type="term" value="P:chlorophyll biosynthetic process"/>
    <property type="evidence" value="ECO:0007669"/>
    <property type="project" value="InterPro"/>
</dbReference>
<evidence type="ECO:0000313" key="3">
    <source>
        <dbReference type="EMBL" id="ACL05208.1"/>
    </source>
</evidence>
<dbReference type="Pfam" id="PF02514">
    <property type="entry name" value="CobN-Mg_chel"/>
    <property type="match status" value="1"/>
</dbReference>
<dbReference type="PANTHER" id="PTHR44119:SF7">
    <property type="entry name" value="MAGNESIUM CHELATASE SUBUNIT"/>
    <property type="match status" value="1"/>
</dbReference>
<accession>B8FC03</accession>
<comment type="similarity">
    <text evidence="1">Belongs to the Mg-chelatase subunit H family.</text>
</comment>
<reference evidence="3 4" key="1">
    <citation type="journal article" date="2012" name="Environ. Microbiol.">
        <title>The genome sequence of Desulfatibacillum alkenivorans AK-01: a blueprint for anaerobic alkane oxidation.</title>
        <authorList>
            <person name="Callaghan A.V."/>
            <person name="Morris B.E."/>
            <person name="Pereira I.A."/>
            <person name="McInerney M.J."/>
            <person name="Austin R.N."/>
            <person name="Groves J.T."/>
            <person name="Kukor J.J."/>
            <person name="Suflita J.M."/>
            <person name="Young L.Y."/>
            <person name="Zylstra G.J."/>
            <person name="Wawrik B."/>
        </authorList>
    </citation>
    <scope>NUCLEOTIDE SEQUENCE [LARGE SCALE GENOMIC DNA]</scope>
    <source>
        <strain evidence="3 4">AK-01</strain>
    </source>
</reference>
<name>B8FC03_DESAL</name>
<evidence type="ECO:0000259" key="2">
    <source>
        <dbReference type="Pfam" id="PF02514"/>
    </source>
</evidence>
<dbReference type="CDD" id="cd10150">
    <property type="entry name" value="CobN_like"/>
    <property type="match status" value="1"/>
</dbReference>
<dbReference type="NCBIfam" id="NF004646">
    <property type="entry name" value="PRK05989.2-4"/>
    <property type="match status" value="1"/>
</dbReference>
<dbReference type="EC" id="6.6.1.2" evidence="3"/>
<protein>
    <submittedName>
        <fullName evidence="3">Cobaltochelatase</fullName>
        <ecNumber evidence="3">6.6.1.2</ecNumber>
    </submittedName>
</protein>
<dbReference type="InterPro" id="IPR011771">
    <property type="entry name" value="BchH"/>
</dbReference>